<sequence length="48" mass="5488">MPFVYGEYIDTCINSKVVDNIDKKIGEFCNERLAIKNGLITENIPIKQ</sequence>
<proteinExistence type="predicted"/>
<gene>
    <name evidence="1" type="ORF">PLEI_3323</name>
</gene>
<evidence type="ECO:0000313" key="1">
    <source>
        <dbReference type="EMBL" id="GAD31660.1"/>
    </source>
</evidence>
<dbReference type="HOGENOM" id="CLU_3156083_0_0_6"/>
<name>V5F304_PHOLE</name>
<organism evidence="1 2">
    <name type="scientific">Photobacterium leiognathi lrivu.4.1</name>
    <dbReference type="NCBI Taxonomy" id="1248232"/>
    <lineage>
        <taxon>Bacteria</taxon>
        <taxon>Pseudomonadati</taxon>
        <taxon>Pseudomonadota</taxon>
        <taxon>Gammaproteobacteria</taxon>
        <taxon>Vibrionales</taxon>
        <taxon>Vibrionaceae</taxon>
        <taxon>Photobacterium</taxon>
    </lineage>
</organism>
<dbReference type="AlphaFoldDB" id="V5F304"/>
<dbReference type="Proteomes" id="UP000030675">
    <property type="component" value="Unassembled WGS sequence"/>
</dbReference>
<dbReference type="EMBL" id="DF196821">
    <property type="protein sequence ID" value="GAD31660.1"/>
    <property type="molecule type" value="Genomic_DNA"/>
</dbReference>
<accession>V5F304</accession>
<protein>
    <submittedName>
        <fullName evidence="1">Uncharacterized protein</fullName>
    </submittedName>
</protein>
<evidence type="ECO:0000313" key="2">
    <source>
        <dbReference type="Proteomes" id="UP000030675"/>
    </source>
</evidence>
<reference evidence="2" key="1">
    <citation type="submission" date="2012-12" db="EMBL/GenBank/DDBJ databases">
        <title>Genome Sequence of Photobacterium leiognathi lrivu.4.1.</title>
        <authorList>
            <person name="Urbanczyk H."/>
            <person name="Ogura Y."/>
            <person name="Hayashi T."/>
            <person name="Dunlap P.V."/>
        </authorList>
    </citation>
    <scope>NUCLEOTIDE SEQUENCE [LARGE SCALE GENOMIC DNA]</scope>
    <source>
        <strain evidence="2">lrivu.4.1</strain>
    </source>
</reference>